<keyword evidence="2" id="KW-0812">Transmembrane</keyword>
<feature type="domain" description="Protein inscuteable homologue LGN-binding" evidence="4">
    <location>
        <begin position="66"/>
        <end position="91"/>
    </location>
</feature>
<dbReference type="EMBL" id="CAHIKZ030000808">
    <property type="protein sequence ID" value="CAE1239735.1"/>
    <property type="molecule type" value="Genomic_DNA"/>
</dbReference>
<sequence length="162" mass="17488">MPSPLSKILFICLIHFLPSCFSESKPGVAGKAVPTAMCSISSPNSGSDSSSISSGGSSGSGAESAVMVWMTELRYSTEMECMTVLQSKSIRRGCDAASFTAAGRAIKSNFASLTLWVFLFLSLSLSLSLCVSERAIFFHIVFFLFFILLCYLDFLVVILTIF</sequence>
<evidence type="ECO:0000256" key="2">
    <source>
        <dbReference type="SAM" id="Phobius"/>
    </source>
</evidence>
<feature type="signal peptide" evidence="3">
    <location>
        <begin position="1"/>
        <end position="22"/>
    </location>
</feature>
<evidence type="ECO:0000313" key="6">
    <source>
        <dbReference type="Proteomes" id="UP000597762"/>
    </source>
</evidence>
<dbReference type="InterPro" id="IPR038205">
    <property type="entry name" value="INSC_LBD_sf"/>
</dbReference>
<evidence type="ECO:0000313" key="5">
    <source>
        <dbReference type="EMBL" id="CAE1239735.1"/>
    </source>
</evidence>
<name>A0A812BQ94_ACAPH</name>
<keyword evidence="6" id="KW-1185">Reference proteome</keyword>
<gene>
    <name evidence="5" type="ORF">SPHA_21952</name>
</gene>
<feature type="chain" id="PRO_5032445350" description="Protein inscuteable homologue LGN-binding domain-containing protein" evidence="3">
    <location>
        <begin position="23"/>
        <end position="162"/>
    </location>
</feature>
<evidence type="ECO:0000256" key="1">
    <source>
        <dbReference type="SAM" id="MobiDB-lite"/>
    </source>
</evidence>
<dbReference type="Proteomes" id="UP000597762">
    <property type="component" value="Unassembled WGS sequence"/>
</dbReference>
<keyword evidence="2" id="KW-0472">Membrane</keyword>
<evidence type="ECO:0000256" key="3">
    <source>
        <dbReference type="SAM" id="SignalP"/>
    </source>
</evidence>
<feature type="transmembrane region" description="Helical" evidence="2">
    <location>
        <begin position="136"/>
        <end position="161"/>
    </location>
</feature>
<feature type="region of interest" description="Disordered" evidence="1">
    <location>
        <begin position="42"/>
        <end position="62"/>
    </location>
</feature>
<evidence type="ECO:0000259" key="4">
    <source>
        <dbReference type="Pfam" id="PF16748"/>
    </source>
</evidence>
<dbReference type="AlphaFoldDB" id="A0A812BQ94"/>
<dbReference type="Gene3D" id="6.20.200.10">
    <property type="entry name" value="Inscuteable LGN-binding domain"/>
    <property type="match status" value="1"/>
</dbReference>
<reference evidence="5" key="1">
    <citation type="submission" date="2021-01" db="EMBL/GenBank/DDBJ databases">
        <authorList>
            <person name="Li R."/>
            <person name="Bekaert M."/>
        </authorList>
    </citation>
    <scope>NUCLEOTIDE SEQUENCE</scope>
    <source>
        <strain evidence="5">Farmed</strain>
    </source>
</reference>
<protein>
    <recommendedName>
        <fullName evidence="4">Protein inscuteable homologue LGN-binding domain-containing protein</fullName>
    </recommendedName>
</protein>
<proteinExistence type="predicted"/>
<dbReference type="Pfam" id="PF16748">
    <property type="entry name" value="INSC_LBD"/>
    <property type="match status" value="1"/>
</dbReference>
<accession>A0A812BQ94</accession>
<feature type="transmembrane region" description="Helical" evidence="2">
    <location>
        <begin position="110"/>
        <end position="129"/>
    </location>
</feature>
<comment type="caution">
    <text evidence="5">The sequence shown here is derived from an EMBL/GenBank/DDBJ whole genome shotgun (WGS) entry which is preliminary data.</text>
</comment>
<keyword evidence="3" id="KW-0732">Signal</keyword>
<feature type="compositionally biased region" description="Low complexity" evidence="1">
    <location>
        <begin position="42"/>
        <end position="55"/>
    </location>
</feature>
<dbReference type="InterPro" id="IPR031938">
    <property type="entry name" value="INSC_LBD"/>
</dbReference>
<keyword evidence="2" id="KW-1133">Transmembrane helix</keyword>
<organism evidence="5 6">
    <name type="scientific">Acanthosepion pharaonis</name>
    <name type="common">Pharaoh cuttlefish</name>
    <name type="synonym">Sepia pharaonis</name>
    <dbReference type="NCBI Taxonomy" id="158019"/>
    <lineage>
        <taxon>Eukaryota</taxon>
        <taxon>Metazoa</taxon>
        <taxon>Spiralia</taxon>
        <taxon>Lophotrochozoa</taxon>
        <taxon>Mollusca</taxon>
        <taxon>Cephalopoda</taxon>
        <taxon>Coleoidea</taxon>
        <taxon>Decapodiformes</taxon>
        <taxon>Sepiida</taxon>
        <taxon>Sepiina</taxon>
        <taxon>Sepiidae</taxon>
        <taxon>Acanthosepion</taxon>
    </lineage>
</organism>